<reference evidence="8 9" key="1">
    <citation type="submission" date="2016-10" db="EMBL/GenBank/DDBJ databases">
        <authorList>
            <person name="de Groot N.N."/>
        </authorList>
    </citation>
    <scope>NUCLEOTIDE SEQUENCE [LARGE SCALE GENOMIC DNA]</scope>
    <source>
        <strain evidence="8 9">DSM 23310</strain>
    </source>
</reference>
<dbReference type="InterPro" id="IPR037294">
    <property type="entry name" value="ABC_BtuC-like"/>
</dbReference>
<evidence type="ECO:0000256" key="5">
    <source>
        <dbReference type="ARBA" id="ARBA00023136"/>
    </source>
</evidence>
<evidence type="ECO:0000256" key="3">
    <source>
        <dbReference type="ARBA" id="ARBA00022692"/>
    </source>
</evidence>
<evidence type="ECO:0000256" key="4">
    <source>
        <dbReference type="ARBA" id="ARBA00022989"/>
    </source>
</evidence>
<dbReference type="RefSeq" id="WP_093751153.1">
    <property type="nucleotide sequence ID" value="NZ_BSYN01000014.1"/>
</dbReference>
<dbReference type="Gene3D" id="1.10.3470.10">
    <property type="entry name" value="ABC transporter involved in vitamin B12 uptake, BtuC"/>
    <property type="match status" value="1"/>
</dbReference>
<dbReference type="AlphaFoldDB" id="A0A1H2TZ40"/>
<gene>
    <name evidence="8" type="ORF">SAMN05660923_00836</name>
</gene>
<accession>A0A1H2TZ40</accession>
<feature type="transmembrane region" description="Helical" evidence="7">
    <location>
        <begin position="49"/>
        <end position="71"/>
    </location>
</feature>
<feature type="transmembrane region" description="Helical" evidence="7">
    <location>
        <begin position="186"/>
        <end position="206"/>
    </location>
</feature>
<evidence type="ECO:0000313" key="9">
    <source>
        <dbReference type="Proteomes" id="UP000198828"/>
    </source>
</evidence>
<comment type="subcellular location">
    <subcellularLocation>
        <location evidence="6">Cell membrane</location>
        <topology evidence="6">Multi-pass membrane protein</topology>
    </subcellularLocation>
    <subcellularLocation>
        <location evidence="1">Membrane</location>
        <topology evidence="1">Multi-pass membrane protein</topology>
    </subcellularLocation>
</comment>
<evidence type="ECO:0000256" key="2">
    <source>
        <dbReference type="ARBA" id="ARBA00008034"/>
    </source>
</evidence>
<evidence type="ECO:0000256" key="7">
    <source>
        <dbReference type="SAM" id="Phobius"/>
    </source>
</evidence>
<dbReference type="PANTHER" id="PTHR30477">
    <property type="entry name" value="ABC-TRANSPORTER METAL-BINDING PROTEIN"/>
    <property type="match status" value="1"/>
</dbReference>
<dbReference type="InterPro" id="IPR001626">
    <property type="entry name" value="ABC_TroCD"/>
</dbReference>
<protein>
    <submittedName>
        <fullName evidence="8">Zinc transport system permease protein</fullName>
    </submittedName>
</protein>
<organism evidence="8 9">
    <name type="scientific">Tepidimicrobium xylanilyticum</name>
    <dbReference type="NCBI Taxonomy" id="1123352"/>
    <lineage>
        <taxon>Bacteria</taxon>
        <taxon>Bacillati</taxon>
        <taxon>Bacillota</taxon>
        <taxon>Tissierellia</taxon>
        <taxon>Tissierellales</taxon>
        <taxon>Tepidimicrobiaceae</taxon>
        <taxon>Tepidimicrobium</taxon>
    </lineage>
</organism>
<dbReference type="PANTHER" id="PTHR30477:SF0">
    <property type="entry name" value="METAL TRANSPORT SYSTEM MEMBRANE PROTEIN TM_0125-RELATED"/>
    <property type="match status" value="1"/>
</dbReference>
<keyword evidence="6" id="KW-0813">Transport</keyword>
<sequence>MLSYEFMQKSFIMGIMIALIAPTIGYFLVLRRQSIVGDTLSHVALSGVAFGMITNFYPVYTAILFSIIAALGIEGLRRRFKNYAELSLAIILSAGIGLASVLISLGNTQGILSYLFGSLALVSNQDILLVILLGAVVFITIIILYQDLFYITFDEESAFLAGVPNGFINIYFSILVALTVAISMRIVGILLISSLMILPVAGGLLVSTSFKSGLIYSNLFGLLSVILGLTTSFYLDLAPGGAIVLSALFILIIIIGLQYFKNKLGKLS</sequence>
<feature type="transmembrane region" description="Helical" evidence="7">
    <location>
        <begin position="213"/>
        <end position="235"/>
    </location>
</feature>
<dbReference type="SUPFAM" id="SSF81345">
    <property type="entry name" value="ABC transporter involved in vitamin B12 uptake, BtuC"/>
    <property type="match status" value="1"/>
</dbReference>
<feature type="transmembrane region" description="Helical" evidence="7">
    <location>
        <begin position="127"/>
        <end position="145"/>
    </location>
</feature>
<name>A0A1H2TZ40_9FIRM</name>
<keyword evidence="4 7" id="KW-1133">Transmembrane helix</keyword>
<dbReference type="GO" id="GO:0010043">
    <property type="term" value="P:response to zinc ion"/>
    <property type="evidence" value="ECO:0007669"/>
    <property type="project" value="TreeGrafter"/>
</dbReference>
<evidence type="ECO:0000313" key="8">
    <source>
        <dbReference type="EMBL" id="SDW48579.1"/>
    </source>
</evidence>
<feature type="transmembrane region" description="Helical" evidence="7">
    <location>
        <begin position="83"/>
        <end position="107"/>
    </location>
</feature>
<evidence type="ECO:0000256" key="1">
    <source>
        <dbReference type="ARBA" id="ARBA00004141"/>
    </source>
</evidence>
<dbReference type="EMBL" id="FNNG01000002">
    <property type="protein sequence ID" value="SDW48579.1"/>
    <property type="molecule type" value="Genomic_DNA"/>
</dbReference>
<feature type="transmembrane region" description="Helical" evidence="7">
    <location>
        <begin position="241"/>
        <end position="260"/>
    </location>
</feature>
<dbReference type="Pfam" id="PF00950">
    <property type="entry name" value="ABC-3"/>
    <property type="match status" value="1"/>
</dbReference>
<dbReference type="GO" id="GO:0055085">
    <property type="term" value="P:transmembrane transport"/>
    <property type="evidence" value="ECO:0007669"/>
    <property type="project" value="InterPro"/>
</dbReference>
<keyword evidence="9" id="KW-1185">Reference proteome</keyword>
<feature type="transmembrane region" description="Helical" evidence="7">
    <location>
        <begin position="157"/>
        <end position="180"/>
    </location>
</feature>
<keyword evidence="5 7" id="KW-0472">Membrane</keyword>
<keyword evidence="3 6" id="KW-0812">Transmembrane</keyword>
<proteinExistence type="inferred from homology"/>
<feature type="transmembrane region" description="Helical" evidence="7">
    <location>
        <begin position="12"/>
        <end position="29"/>
    </location>
</feature>
<dbReference type="OrthoDB" id="9798540at2"/>
<comment type="similarity">
    <text evidence="2 6">Belongs to the ABC-3 integral membrane protein family.</text>
</comment>
<dbReference type="GO" id="GO:0043190">
    <property type="term" value="C:ATP-binding cassette (ABC) transporter complex"/>
    <property type="evidence" value="ECO:0007669"/>
    <property type="project" value="InterPro"/>
</dbReference>
<dbReference type="Proteomes" id="UP000198828">
    <property type="component" value="Unassembled WGS sequence"/>
</dbReference>
<evidence type="ECO:0000256" key="6">
    <source>
        <dbReference type="RuleBase" id="RU003943"/>
    </source>
</evidence>